<keyword evidence="2" id="KW-1133">Transmembrane helix</keyword>
<dbReference type="PATRIC" id="fig|1423731.3.peg.1568"/>
<name>A0A0R1M037_9LACO</name>
<keyword evidence="2" id="KW-0812">Transmembrane</keyword>
<dbReference type="NCBIfam" id="TIGR00426">
    <property type="entry name" value="competence protein ComEA helix-hairpin-helix repeat region"/>
    <property type="match status" value="1"/>
</dbReference>
<dbReference type="OrthoDB" id="9790239at2"/>
<comment type="caution">
    <text evidence="4">The sequence shown here is derived from an EMBL/GenBank/DDBJ whole genome shotgun (WGS) entry which is preliminary data.</text>
</comment>
<dbReference type="PANTHER" id="PTHR21180">
    <property type="entry name" value="ENDONUCLEASE/EXONUCLEASE/PHOSPHATASE FAMILY DOMAIN-CONTAINING PROTEIN 1"/>
    <property type="match status" value="1"/>
</dbReference>
<dbReference type="STRING" id="1423731.FC81_GL001527"/>
<dbReference type="Pfam" id="PF10531">
    <property type="entry name" value="SLBB"/>
    <property type="match status" value="1"/>
</dbReference>
<dbReference type="Proteomes" id="UP000051621">
    <property type="component" value="Unassembled WGS sequence"/>
</dbReference>
<gene>
    <name evidence="4" type="ORF">FC81_GL001527</name>
</gene>
<dbReference type="GO" id="GO:0015628">
    <property type="term" value="P:protein secretion by the type II secretion system"/>
    <property type="evidence" value="ECO:0007669"/>
    <property type="project" value="TreeGrafter"/>
</dbReference>
<dbReference type="PANTHER" id="PTHR21180:SF32">
    <property type="entry name" value="ENDONUCLEASE_EXONUCLEASE_PHOSPHATASE FAMILY DOMAIN-CONTAINING PROTEIN 1"/>
    <property type="match status" value="1"/>
</dbReference>
<dbReference type="InterPro" id="IPR019554">
    <property type="entry name" value="Soluble_ligand-bd"/>
</dbReference>
<dbReference type="EMBL" id="AZEF01000027">
    <property type="protein sequence ID" value="KRL01382.1"/>
    <property type="molecule type" value="Genomic_DNA"/>
</dbReference>
<protein>
    <submittedName>
        <fullName evidence="4">ComEA protein</fullName>
    </submittedName>
</protein>
<organism evidence="4 5">
    <name type="scientific">Liquorilactobacillus capillatus DSM 19910</name>
    <dbReference type="NCBI Taxonomy" id="1423731"/>
    <lineage>
        <taxon>Bacteria</taxon>
        <taxon>Bacillati</taxon>
        <taxon>Bacillota</taxon>
        <taxon>Bacilli</taxon>
        <taxon>Lactobacillales</taxon>
        <taxon>Lactobacillaceae</taxon>
        <taxon>Liquorilactobacillus</taxon>
    </lineage>
</organism>
<dbReference type="RefSeq" id="WP_057744872.1">
    <property type="nucleotide sequence ID" value="NZ_AZEF01000027.1"/>
</dbReference>
<evidence type="ECO:0000256" key="1">
    <source>
        <dbReference type="SAM" id="MobiDB-lite"/>
    </source>
</evidence>
<dbReference type="GO" id="GO:0015627">
    <property type="term" value="C:type II protein secretion system complex"/>
    <property type="evidence" value="ECO:0007669"/>
    <property type="project" value="TreeGrafter"/>
</dbReference>
<dbReference type="InterPro" id="IPR004509">
    <property type="entry name" value="Competence_ComEA_HhH"/>
</dbReference>
<dbReference type="InterPro" id="IPR051675">
    <property type="entry name" value="Endo/Exo/Phosphatase_dom_1"/>
</dbReference>
<feature type="domain" description="Helix-hairpin-helix DNA-binding motif class 1" evidence="3">
    <location>
        <begin position="183"/>
        <end position="202"/>
    </location>
</feature>
<dbReference type="InterPro" id="IPR010994">
    <property type="entry name" value="RuvA_2-like"/>
</dbReference>
<sequence>MERLKEFWEENKMLVCFCCAIIIVAAATGVYFVKKTDSGAQLNKTTELGRKTSKESSVLTGDAQNVTASKTSTHFFVDIKGAVKKPGIYKATSKMRVADVVTAAGGLEKTADYNQVNLALKLTDQQVIYIPFKGEVEKKPPTTMEAGQSSTVEGGVVDDTEIGNTANNEINEAKRDLNKVTKDELLEIDGIGDKKADLILTYRTQHGGFKNIADLKNITGIGDKTFEKLNARLMVSP</sequence>
<feature type="transmembrane region" description="Helical" evidence="2">
    <location>
        <begin position="12"/>
        <end position="33"/>
    </location>
</feature>
<evidence type="ECO:0000259" key="3">
    <source>
        <dbReference type="SMART" id="SM00278"/>
    </source>
</evidence>
<feature type="region of interest" description="Disordered" evidence="1">
    <location>
        <begin position="139"/>
        <end position="162"/>
    </location>
</feature>
<accession>A0A0R1M037</accession>
<dbReference type="GO" id="GO:0006281">
    <property type="term" value="P:DNA repair"/>
    <property type="evidence" value="ECO:0007669"/>
    <property type="project" value="InterPro"/>
</dbReference>
<dbReference type="GO" id="GO:0003677">
    <property type="term" value="F:DNA binding"/>
    <property type="evidence" value="ECO:0007669"/>
    <property type="project" value="InterPro"/>
</dbReference>
<dbReference type="SMART" id="SM00278">
    <property type="entry name" value="HhH1"/>
    <property type="match status" value="2"/>
</dbReference>
<dbReference type="Gene3D" id="1.10.150.280">
    <property type="entry name" value="AF1531-like domain"/>
    <property type="match status" value="1"/>
</dbReference>
<dbReference type="InterPro" id="IPR003583">
    <property type="entry name" value="Hlx-hairpin-Hlx_DNA-bd_motif"/>
</dbReference>
<dbReference type="Pfam" id="PF12836">
    <property type="entry name" value="HHH_3"/>
    <property type="match status" value="1"/>
</dbReference>
<dbReference type="SUPFAM" id="SSF47781">
    <property type="entry name" value="RuvA domain 2-like"/>
    <property type="match status" value="1"/>
</dbReference>
<keyword evidence="2" id="KW-0472">Membrane</keyword>
<feature type="domain" description="Helix-hairpin-helix DNA-binding motif class 1" evidence="3">
    <location>
        <begin position="213"/>
        <end position="232"/>
    </location>
</feature>
<dbReference type="AlphaFoldDB" id="A0A0R1M037"/>
<evidence type="ECO:0000313" key="4">
    <source>
        <dbReference type="EMBL" id="KRL01382.1"/>
    </source>
</evidence>
<evidence type="ECO:0000256" key="2">
    <source>
        <dbReference type="SAM" id="Phobius"/>
    </source>
</evidence>
<keyword evidence="5" id="KW-1185">Reference proteome</keyword>
<evidence type="ECO:0000313" key="5">
    <source>
        <dbReference type="Proteomes" id="UP000051621"/>
    </source>
</evidence>
<proteinExistence type="predicted"/>
<dbReference type="Gene3D" id="3.10.560.10">
    <property type="entry name" value="Outer membrane lipoprotein wza domain like"/>
    <property type="match status" value="1"/>
</dbReference>
<reference evidence="4 5" key="1">
    <citation type="journal article" date="2015" name="Genome Announc.">
        <title>Expanding the biotechnology potential of lactobacilli through comparative genomics of 213 strains and associated genera.</title>
        <authorList>
            <person name="Sun Z."/>
            <person name="Harris H.M."/>
            <person name="McCann A."/>
            <person name="Guo C."/>
            <person name="Argimon S."/>
            <person name="Zhang W."/>
            <person name="Yang X."/>
            <person name="Jeffery I.B."/>
            <person name="Cooney J.C."/>
            <person name="Kagawa T.F."/>
            <person name="Liu W."/>
            <person name="Song Y."/>
            <person name="Salvetti E."/>
            <person name="Wrobel A."/>
            <person name="Rasinkangas P."/>
            <person name="Parkhill J."/>
            <person name="Rea M.C."/>
            <person name="O'Sullivan O."/>
            <person name="Ritari J."/>
            <person name="Douillard F.P."/>
            <person name="Paul Ross R."/>
            <person name="Yang R."/>
            <person name="Briner A.E."/>
            <person name="Felis G.E."/>
            <person name="de Vos W.M."/>
            <person name="Barrangou R."/>
            <person name="Klaenhammer T.R."/>
            <person name="Caufield P.W."/>
            <person name="Cui Y."/>
            <person name="Zhang H."/>
            <person name="O'Toole P.W."/>
        </authorList>
    </citation>
    <scope>NUCLEOTIDE SEQUENCE [LARGE SCALE GENOMIC DNA]</scope>
    <source>
        <strain evidence="4 5">DSM 19910</strain>
    </source>
</reference>